<protein>
    <submittedName>
        <fullName evidence="1">Uncharacterized protein</fullName>
    </submittedName>
</protein>
<proteinExistence type="predicted"/>
<organism evidence="1 2">
    <name type="scientific">Galbibacter pacificus</name>
    <dbReference type="NCBI Taxonomy" id="2996052"/>
    <lineage>
        <taxon>Bacteria</taxon>
        <taxon>Pseudomonadati</taxon>
        <taxon>Bacteroidota</taxon>
        <taxon>Flavobacteriia</taxon>
        <taxon>Flavobacteriales</taxon>
        <taxon>Flavobacteriaceae</taxon>
        <taxon>Galbibacter</taxon>
    </lineage>
</organism>
<dbReference type="EMBL" id="JAPMUA010000002">
    <property type="protein sequence ID" value="MDG3585498.1"/>
    <property type="molecule type" value="Genomic_DNA"/>
</dbReference>
<dbReference type="RefSeq" id="WP_277899236.1">
    <property type="nucleotide sequence ID" value="NZ_JAPMUA010000002.1"/>
</dbReference>
<accession>A0ABT6FQF3</accession>
<keyword evidence="2" id="KW-1185">Reference proteome</keyword>
<sequence>MKFLDSLKEKEKLGEVRIERTRYTPEILVTISKNGINKASYVCRIIESQVFSKTNELLYTIESHIGNHSNYSDYIIFDHKLNYHTDA</sequence>
<evidence type="ECO:0000313" key="1">
    <source>
        <dbReference type="EMBL" id="MDG3585498.1"/>
    </source>
</evidence>
<evidence type="ECO:0000313" key="2">
    <source>
        <dbReference type="Proteomes" id="UP001153642"/>
    </source>
</evidence>
<reference evidence="1" key="1">
    <citation type="submission" date="2022-11" db="EMBL/GenBank/DDBJ databases">
        <title>High-quality draft genome sequence of Galbibacter sp. strain CMA-7.</title>
        <authorList>
            <person name="Wei L."/>
            <person name="Dong C."/>
            <person name="Shao Z."/>
        </authorList>
    </citation>
    <scope>NUCLEOTIDE SEQUENCE</scope>
    <source>
        <strain evidence="1">CMA-7</strain>
    </source>
</reference>
<name>A0ABT6FQF3_9FLAO</name>
<dbReference type="Proteomes" id="UP001153642">
    <property type="component" value="Unassembled WGS sequence"/>
</dbReference>
<comment type="caution">
    <text evidence="1">The sequence shown here is derived from an EMBL/GenBank/DDBJ whole genome shotgun (WGS) entry which is preliminary data.</text>
</comment>
<gene>
    <name evidence="1" type="ORF">OSR52_06410</name>
</gene>